<feature type="domain" description="Coat protein VP1/VP2 Parvovirus" evidence="16">
    <location>
        <begin position="425"/>
        <end position="669"/>
    </location>
</feature>
<evidence type="ECO:0000313" key="18">
    <source>
        <dbReference type="EMBL" id="QWJ89518.1"/>
    </source>
</evidence>
<keyword evidence="13" id="KW-1160">Virus entry into host cell</keyword>
<evidence type="ECO:0000256" key="14">
    <source>
        <dbReference type="ARBA" id="ARBA00030227"/>
    </source>
</evidence>
<evidence type="ECO:0000256" key="3">
    <source>
        <dbReference type="ARBA" id="ARBA00018984"/>
    </source>
</evidence>
<evidence type="ECO:0000256" key="1">
    <source>
        <dbReference type="ARBA" id="ARBA00004328"/>
    </source>
</evidence>
<feature type="domain" description="Phospholipase A2-like" evidence="17">
    <location>
        <begin position="244"/>
        <end position="306"/>
    </location>
</feature>
<comment type="subcellular location">
    <subcellularLocation>
        <location evidence="1">Virion</location>
    </subcellularLocation>
</comment>
<organism evidence="20">
    <name type="scientific">Porcine parvovirus</name>
    <name type="common">PPV</name>
    <dbReference type="NCBI Taxonomy" id="10796"/>
    <lineage>
        <taxon>Viruses</taxon>
        <taxon>Monodnaviria</taxon>
        <taxon>Shotokuvirae</taxon>
        <taxon>Cossaviricota</taxon>
        <taxon>Quintoviricetes</taxon>
        <taxon>Piccovirales</taxon>
        <taxon>Parvoviridae</taxon>
        <taxon>Parvovirinae</taxon>
        <taxon>Protoparvovirus</taxon>
        <taxon>Protoparvovirus ungulate1</taxon>
    </lineage>
</organism>
<name>A0A8E9ZVY9_PPV</name>
<keyword evidence="12" id="KW-1164">Virus endocytosis by host</keyword>
<feature type="compositionally biased region" description="Acidic residues" evidence="15">
    <location>
        <begin position="154"/>
        <end position="163"/>
    </location>
</feature>
<feature type="compositionally biased region" description="Basic and acidic residues" evidence="15">
    <location>
        <begin position="394"/>
        <end position="411"/>
    </location>
</feature>
<keyword evidence="7" id="KW-0945">Host-virus interaction</keyword>
<keyword evidence="10" id="KW-1161">Viral attachment to host cell</keyword>
<dbReference type="GO" id="GO:0039615">
    <property type="term" value="C:T=1 icosahedral viral capsid"/>
    <property type="evidence" value="ECO:0007669"/>
    <property type="project" value="UniProtKB-KW"/>
</dbReference>
<evidence type="ECO:0000256" key="2">
    <source>
        <dbReference type="ARBA" id="ARBA00005398"/>
    </source>
</evidence>
<dbReference type="GO" id="GO:0019062">
    <property type="term" value="P:virion attachment to host cell"/>
    <property type="evidence" value="ECO:0007669"/>
    <property type="project" value="UniProtKB-KW"/>
</dbReference>
<reference evidence="20" key="2">
    <citation type="journal article" date="2021" name="Arch. Virol.">
        <title>Genetic analysis of porcine parvoviruses detected in South Korean wild boars.</title>
        <authorList>
            <person name="Park G.N."/>
            <person name="Song S."/>
            <person name="Cha R.M."/>
            <person name="Choe S."/>
            <person name="Shin J."/>
            <person name="Kim S.Y."/>
            <person name="Hyun B.H."/>
            <person name="Park B.K."/>
            <person name="An D.J."/>
        </authorList>
    </citation>
    <scope>NUCLEOTIDE SEQUENCE</scope>
    <source>
        <strain evidence="18">17KWB06</strain>
        <strain evidence="19">17KWB12</strain>
        <strain evidence="20">17KWB39</strain>
    </source>
</reference>
<dbReference type="Pfam" id="PF00740">
    <property type="entry name" value="VP1_2"/>
    <property type="match status" value="2"/>
</dbReference>
<evidence type="ECO:0000256" key="7">
    <source>
        <dbReference type="ARBA" id="ARBA00022581"/>
    </source>
</evidence>
<dbReference type="InterPro" id="IPR013607">
    <property type="entry name" value="Phospholipase_A2-like"/>
</dbReference>
<dbReference type="EMBL" id="MT846938">
    <property type="protein sequence ID" value="QWJ89522.1"/>
    <property type="molecule type" value="Genomic_DNA"/>
</dbReference>
<evidence type="ECO:0000256" key="6">
    <source>
        <dbReference type="ARBA" id="ARBA00022570"/>
    </source>
</evidence>
<protein>
    <recommendedName>
        <fullName evidence="3">Capsid protein VP1</fullName>
    </recommendedName>
    <alternativeName>
        <fullName evidence="14">Coat protein VP1</fullName>
    </alternativeName>
</protein>
<evidence type="ECO:0000256" key="12">
    <source>
        <dbReference type="ARBA" id="ARBA00022890"/>
    </source>
</evidence>
<dbReference type="GO" id="GO:0140267">
    <property type="term" value="P:symbiont entry into host cell via permeabilization of host membrane"/>
    <property type="evidence" value="ECO:0007669"/>
    <property type="project" value="UniProtKB-KW"/>
</dbReference>
<keyword evidence="11" id="KW-0946">Virion</keyword>
<evidence type="ECO:0000256" key="8">
    <source>
        <dbReference type="ARBA" id="ARBA00022595"/>
    </source>
</evidence>
<dbReference type="InterPro" id="IPR036952">
    <property type="entry name" value="VP1/VP2"/>
</dbReference>
<sequence>MSFSGYSKNLPPGLEEVTFPFWVDFLLARIADFINWCGYYNIKCPEAEKVFSIGQSTQVLLKWPGAQGKENRVKNFTEAAFPYMKVPVRPDNIEWIKIHEMLHNYDRQITPQTTENDLLAAITADFDQREIIHPVTGEKWVFGKKTEAFATDLEEAVDEEDPDTEKKQPTDKTQSNNKKGEIGEKKEEGDTPTSNEEHHQSRKLLEHDSSEEQPEEAGHREQKELEDNIEDIKHGAGEDQTGTGINWPGHRYTGPGNPLPHGAPRNEIDLSAAKHDIRYKQYSRYGHWPYIWAPYIDKKMQEDIREIVKKGLGLEGKLLGNLISALWQAKYRLGAPIYEILKTILPPKSMPTKESVEKHLPKPLPIDPPQTSLPGASPPRTPDLGGETGMNEEPPAKRRMTEDRCDSTTRCETLDTQYEDSKMAGGGGGGGNQPKSSWIGGAFFTDTTVTTYGTRRCVLSSFPHNYCTTESGDHIPSLVVCTPWYYYDLNILSAHFSPSAWQTLLEEYDAFKPLKLEVKIKEIVVKDVNNMTGKQCCDTVSDNAMAAVLCFEDTHYELPYVLGGGQLTVPGHLPGQTYELPKYCYRTVGKPHSEMWSPVDGSKRAHLDMPFVQPTQNTEFFILENRHSTILHTGNEFFQTYDFPDLHFEQLTQYMWDARRLDNPMKGQRIQVMKNKPTENKDQMFGIRASSYLVPWIVNSLNRPAMFLQGGRLKDGDYSIVGPGTREQATYHYFNDTPVVVERDIYKFTTSMLKRETQQPGPRTQETTVKTPDGTIIITTNSLAYGQVPENIDNIPSDHKAAFGVTGYRLAVAEQRGYSTPGMPSHIREILLTKTPKLLEKDQQEITFPNFEGSVSEKTSANLESQIWAYIPNTDNKHNCGTPPLSIWGMENPPPMVFLRLLPQLGPPEKSSCSGSKPSKKFLNQYCQFLLEYTVTWAVVRRKKHTPRWNPMPGVTIPTYNNDPVYILDQNGFYKLPETVWTAKQRVRARR</sequence>
<evidence type="ECO:0000256" key="5">
    <source>
        <dbReference type="ARBA" id="ARBA00022561"/>
    </source>
</evidence>
<gene>
    <name evidence="20" type="primary">CAP</name>
</gene>
<evidence type="ECO:0000256" key="11">
    <source>
        <dbReference type="ARBA" id="ARBA00022844"/>
    </source>
</evidence>
<accession>A0A8E9ZVY9</accession>
<evidence type="ECO:0000256" key="15">
    <source>
        <dbReference type="SAM" id="MobiDB-lite"/>
    </source>
</evidence>
<dbReference type="GO" id="GO:0005198">
    <property type="term" value="F:structural molecule activity"/>
    <property type="evidence" value="ECO:0007669"/>
    <property type="project" value="InterPro"/>
</dbReference>
<evidence type="ECO:0000259" key="17">
    <source>
        <dbReference type="Pfam" id="PF08398"/>
    </source>
</evidence>
<dbReference type="GO" id="GO:0075512">
    <property type="term" value="P:clathrin-dependent endocytosis of virus by host cell"/>
    <property type="evidence" value="ECO:0007669"/>
    <property type="project" value="UniProtKB-KW"/>
</dbReference>
<dbReference type="SUPFAM" id="SSF88645">
    <property type="entry name" value="ssDNA viruses"/>
    <property type="match status" value="1"/>
</dbReference>
<evidence type="ECO:0000256" key="9">
    <source>
        <dbReference type="ARBA" id="ARBA00022648"/>
    </source>
</evidence>
<dbReference type="Gene3D" id="2.170.30.10">
    <property type="entry name" value="Parvovirus coat protein VP1/VP2"/>
    <property type="match status" value="1"/>
</dbReference>
<feature type="compositionally biased region" description="Basic and acidic residues" evidence="15">
    <location>
        <begin position="178"/>
        <end position="237"/>
    </location>
</feature>
<feature type="region of interest" description="Disordered" evidence="15">
    <location>
        <begin position="349"/>
        <end position="411"/>
    </location>
</feature>
<reference evidence="20" key="1">
    <citation type="submission" date="2020-08" db="EMBL/GenBank/DDBJ databases">
        <authorList>
            <person name="Park G.-N."/>
            <person name="Song S."/>
            <person name="Cha R.-M."/>
            <person name="Choe S."/>
            <person name="Shin J."/>
            <person name="Kim S.-Y."/>
            <person name="Hyun B.-H."/>
            <person name="Park B.-K."/>
            <person name="An D.-J."/>
        </authorList>
    </citation>
    <scope>NUCLEOTIDE SEQUENCE</scope>
    <source>
        <strain evidence="18">17KWB06</strain>
        <strain evidence="19">17KWB12</strain>
        <strain evidence="20">17KWB39</strain>
    </source>
</reference>
<evidence type="ECO:0000313" key="19">
    <source>
        <dbReference type="EMBL" id="QWJ89520.1"/>
    </source>
</evidence>
<proteinExistence type="inferred from homology"/>
<evidence type="ECO:0000313" key="20">
    <source>
        <dbReference type="EMBL" id="QWJ89522.1"/>
    </source>
</evidence>
<evidence type="ECO:0000256" key="10">
    <source>
        <dbReference type="ARBA" id="ARBA00022804"/>
    </source>
</evidence>
<keyword evidence="6" id="KW-1165">Clathrin-mediated endocytosis of virus by host</keyword>
<dbReference type="EMBL" id="MT846937">
    <property type="protein sequence ID" value="QWJ89520.1"/>
    <property type="molecule type" value="Genomic_DNA"/>
</dbReference>
<dbReference type="InterPro" id="IPR016184">
    <property type="entry name" value="Capsid/spike_ssDNA_virus"/>
</dbReference>
<feature type="region of interest" description="Disordered" evidence="15">
    <location>
        <begin position="154"/>
        <end position="264"/>
    </location>
</feature>
<keyword evidence="4" id="KW-1140">T=1 icosahedral capsid protein</keyword>
<dbReference type="EMBL" id="MT846936">
    <property type="protein sequence ID" value="QWJ89518.1"/>
    <property type="molecule type" value="Genomic_DNA"/>
</dbReference>
<evidence type="ECO:0000259" key="16">
    <source>
        <dbReference type="Pfam" id="PF00740"/>
    </source>
</evidence>
<dbReference type="Pfam" id="PF08398">
    <property type="entry name" value="Phospholip_A2_4"/>
    <property type="match status" value="1"/>
</dbReference>
<dbReference type="InterPro" id="IPR001403">
    <property type="entry name" value="Parvovirus_coat"/>
</dbReference>
<keyword evidence="5" id="KW-0167">Capsid protein</keyword>
<feature type="domain" description="Coat protein VP1/VP2 Parvovirus" evidence="16">
    <location>
        <begin position="841"/>
        <end position="961"/>
    </location>
</feature>
<keyword evidence="8" id="KW-1162">Viral penetration into host cytoplasm</keyword>
<keyword evidence="9" id="KW-1173">Viral penetration via permeabilization of host membrane</keyword>
<comment type="similarity">
    <text evidence="2">Belongs to the parvoviridae capsid protein family.</text>
</comment>
<evidence type="ECO:0000256" key="4">
    <source>
        <dbReference type="ARBA" id="ARBA00022431"/>
    </source>
</evidence>
<evidence type="ECO:0000256" key="13">
    <source>
        <dbReference type="ARBA" id="ARBA00023296"/>
    </source>
</evidence>